<keyword evidence="1" id="KW-1133">Transmembrane helix</keyword>
<proteinExistence type="predicted"/>
<gene>
    <name evidence="2" type="ORF">FHR38_004051</name>
</gene>
<organism evidence="2 3">
    <name type="scientific">Micromonospora polyrhachis</name>
    <dbReference type="NCBI Taxonomy" id="1282883"/>
    <lineage>
        <taxon>Bacteria</taxon>
        <taxon>Bacillati</taxon>
        <taxon>Actinomycetota</taxon>
        <taxon>Actinomycetes</taxon>
        <taxon>Micromonosporales</taxon>
        <taxon>Micromonosporaceae</taxon>
        <taxon>Micromonospora</taxon>
    </lineage>
</organism>
<comment type="caution">
    <text evidence="2">The sequence shown here is derived from an EMBL/GenBank/DDBJ whole genome shotgun (WGS) entry which is preliminary data.</text>
</comment>
<name>A0A7W7WRH8_9ACTN</name>
<dbReference type="EMBL" id="JACHJW010000001">
    <property type="protein sequence ID" value="MBB4960318.1"/>
    <property type="molecule type" value="Genomic_DNA"/>
</dbReference>
<reference evidence="2 3" key="1">
    <citation type="submission" date="2020-08" db="EMBL/GenBank/DDBJ databases">
        <title>Sequencing the genomes of 1000 actinobacteria strains.</title>
        <authorList>
            <person name="Klenk H.-P."/>
        </authorList>
    </citation>
    <scope>NUCLEOTIDE SEQUENCE [LARGE SCALE GENOMIC DNA]</scope>
    <source>
        <strain evidence="2 3">DSM 45886</strain>
    </source>
</reference>
<keyword evidence="1" id="KW-0812">Transmembrane</keyword>
<keyword evidence="3" id="KW-1185">Reference proteome</keyword>
<evidence type="ECO:0000313" key="3">
    <source>
        <dbReference type="Proteomes" id="UP000578819"/>
    </source>
</evidence>
<dbReference type="AlphaFoldDB" id="A0A7W7WRH8"/>
<sequence length="73" mass="7554">MADDLHPQKSDDESSEGVAGSVVGYLIAGIGVWGILGWLADRWLDLPSGVGLVTGMMIGAVGAIYLIIKRLGA</sequence>
<feature type="transmembrane region" description="Helical" evidence="1">
    <location>
        <begin position="46"/>
        <end position="68"/>
    </location>
</feature>
<protein>
    <submittedName>
        <fullName evidence="2">F0F1-type ATP synthase assembly protein I</fullName>
    </submittedName>
</protein>
<dbReference type="RefSeq" id="WP_184536112.1">
    <property type="nucleotide sequence ID" value="NZ_JACHJW010000001.1"/>
</dbReference>
<accession>A0A7W7WRH8</accession>
<keyword evidence="1" id="KW-0472">Membrane</keyword>
<feature type="transmembrane region" description="Helical" evidence="1">
    <location>
        <begin position="18"/>
        <end position="40"/>
    </location>
</feature>
<dbReference type="Proteomes" id="UP000578819">
    <property type="component" value="Unassembled WGS sequence"/>
</dbReference>
<evidence type="ECO:0000313" key="2">
    <source>
        <dbReference type="EMBL" id="MBB4960318.1"/>
    </source>
</evidence>
<evidence type="ECO:0000256" key="1">
    <source>
        <dbReference type="SAM" id="Phobius"/>
    </source>
</evidence>